<dbReference type="InterPro" id="IPR014032">
    <property type="entry name" value="Peptidase_A24A_bac"/>
</dbReference>
<feature type="domain" description="Prepilin type IV endopeptidase peptidase" evidence="11">
    <location>
        <begin position="106"/>
        <end position="214"/>
    </location>
</feature>
<dbReference type="GO" id="GO:0004190">
    <property type="term" value="F:aspartic-type endopeptidase activity"/>
    <property type="evidence" value="ECO:0007669"/>
    <property type="project" value="UniProtKB-EC"/>
</dbReference>
<dbReference type="Pfam" id="PF06750">
    <property type="entry name" value="A24_N_bact"/>
    <property type="match status" value="1"/>
</dbReference>
<evidence type="ECO:0000313" key="14">
    <source>
        <dbReference type="Proteomes" id="UP000596092"/>
    </source>
</evidence>
<evidence type="ECO:0000259" key="11">
    <source>
        <dbReference type="Pfam" id="PF01478"/>
    </source>
</evidence>
<proteinExistence type="inferred from homology"/>
<evidence type="ECO:0000256" key="1">
    <source>
        <dbReference type="ARBA" id="ARBA00004429"/>
    </source>
</evidence>
<evidence type="ECO:0000256" key="2">
    <source>
        <dbReference type="ARBA" id="ARBA00005801"/>
    </source>
</evidence>
<name>A0A7T5VCJ5_9BACT</name>
<evidence type="ECO:0000256" key="9">
    <source>
        <dbReference type="RuleBase" id="RU003794"/>
    </source>
</evidence>
<feature type="transmembrane region" description="Helical" evidence="10">
    <location>
        <begin position="6"/>
        <end position="25"/>
    </location>
</feature>
<dbReference type="PANTHER" id="PTHR30487:SF0">
    <property type="entry name" value="PREPILIN LEADER PEPTIDASE_N-METHYLTRANSFERASE-RELATED"/>
    <property type="match status" value="1"/>
</dbReference>
<evidence type="ECO:0000256" key="4">
    <source>
        <dbReference type="ARBA" id="ARBA00022519"/>
    </source>
</evidence>
<feature type="transmembrane region" description="Helical" evidence="10">
    <location>
        <begin position="128"/>
        <end position="147"/>
    </location>
</feature>
<evidence type="ECO:0000259" key="12">
    <source>
        <dbReference type="Pfam" id="PF06750"/>
    </source>
</evidence>
<dbReference type="PANTHER" id="PTHR30487">
    <property type="entry name" value="TYPE 4 PREPILIN-LIKE PROTEINS LEADER PEPTIDE-PROCESSING ENZYME"/>
    <property type="match status" value="1"/>
</dbReference>
<feature type="transmembrane region" description="Helical" evidence="10">
    <location>
        <begin position="228"/>
        <end position="244"/>
    </location>
</feature>
<comment type="catalytic activity">
    <reaction evidence="9">
        <text>Typically cleaves a -Gly-|-Phe- bond to release an N-terminal, basic peptide of 5-8 residues from type IV prepilin, and then N-methylates the new N-terminal amino group, the methyl donor being S-adenosyl-L-methionine.</text>
        <dbReference type="EC" id="3.4.23.43"/>
    </reaction>
</comment>
<comment type="subcellular location">
    <subcellularLocation>
        <location evidence="1">Cell inner membrane</location>
        <topology evidence="1">Multi-pass membrane protein</topology>
    </subcellularLocation>
    <subcellularLocation>
        <location evidence="9">Cell membrane</location>
        <topology evidence="9">Multi-pass membrane protein</topology>
    </subcellularLocation>
</comment>
<feature type="transmembrane region" description="Helical" evidence="10">
    <location>
        <begin position="153"/>
        <end position="173"/>
    </location>
</feature>
<dbReference type="GO" id="GO:0032259">
    <property type="term" value="P:methylation"/>
    <property type="evidence" value="ECO:0007669"/>
    <property type="project" value="UniProtKB-KW"/>
</dbReference>
<keyword evidence="14" id="KW-1185">Reference proteome</keyword>
<dbReference type="Gene3D" id="1.20.120.1220">
    <property type="match status" value="1"/>
</dbReference>
<dbReference type="Pfam" id="PF01478">
    <property type="entry name" value="Peptidase_A24"/>
    <property type="match status" value="1"/>
</dbReference>
<dbReference type="PRINTS" id="PR00864">
    <property type="entry name" value="PREPILNPTASE"/>
</dbReference>
<evidence type="ECO:0000256" key="3">
    <source>
        <dbReference type="ARBA" id="ARBA00022475"/>
    </source>
</evidence>
<dbReference type="GO" id="GO:0008168">
    <property type="term" value="F:methyltransferase activity"/>
    <property type="evidence" value="ECO:0007669"/>
    <property type="project" value="UniProtKB-KW"/>
</dbReference>
<keyword evidence="7 10" id="KW-0472">Membrane</keyword>
<evidence type="ECO:0000313" key="13">
    <source>
        <dbReference type="EMBL" id="QQG65291.1"/>
    </source>
</evidence>
<organism evidence="13 14">
    <name type="scientific">Desulfobulbus oligotrophicus</name>
    <dbReference type="NCBI Taxonomy" id="1909699"/>
    <lineage>
        <taxon>Bacteria</taxon>
        <taxon>Pseudomonadati</taxon>
        <taxon>Thermodesulfobacteriota</taxon>
        <taxon>Desulfobulbia</taxon>
        <taxon>Desulfobulbales</taxon>
        <taxon>Desulfobulbaceae</taxon>
        <taxon>Desulfobulbus</taxon>
    </lineage>
</organism>
<dbReference type="GO" id="GO:0005886">
    <property type="term" value="C:plasma membrane"/>
    <property type="evidence" value="ECO:0007669"/>
    <property type="project" value="UniProtKB-SubCell"/>
</dbReference>
<dbReference type="InterPro" id="IPR000045">
    <property type="entry name" value="Prepilin_IV_endopep_pep"/>
</dbReference>
<keyword evidence="5 9" id="KW-0812">Transmembrane</keyword>
<reference evidence="13 14" key="1">
    <citation type="submission" date="2020-05" db="EMBL/GenBank/DDBJ databases">
        <title>Complete genome of Desulfobulbus oligotrophicus.</title>
        <authorList>
            <person name="Podar M."/>
        </authorList>
    </citation>
    <scope>NUCLEOTIDE SEQUENCE [LARGE SCALE GENOMIC DNA]</scope>
    <source>
        <strain evidence="13 14">Prop6</strain>
    </source>
</reference>
<keyword evidence="9" id="KW-0511">Multifunctional enzyme</keyword>
<dbReference type="InterPro" id="IPR010627">
    <property type="entry name" value="Prepilin_pept_A24_N"/>
</dbReference>
<evidence type="ECO:0000256" key="5">
    <source>
        <dbReference type="ARBA" id="ARBA00022692"/>
    </source>
</evidence>
<keyword evidence="6 10" id="KW-1133">Transmembrane helix</keyword>
<keyword evidence="4" id="KW-0997">Cell inner membrane</keyword>
<sequence>MDIVWFALAAVIGAVVGSFLNVVILRLPQEGASIAFPASHCPQCMHTLAWYENIPVISYLFLCGRCRTCRLPISKQYPLVEIAMATLAVLVLRQFGLSVELGYYVVFCAALLVIIFIDIHHQIIPDTISLPGILLGFFGSFFIQTITWQQSGLGILCGCGSLYLVAAYHASLTNREGMGGGDLKLLAMIGAFLGWQCLPYVLFASSVFGSIVGLIAMRRQKKGGQTRIPFGPFLALGALSYLFLEEHIHRLWQLYLSAAGL</sequence>
<keyword evidence="3" id="KW-1003">Cell membrane</keyword>
<evidence type="ECO:0000256" key="6">
    <source>
        <dbReference type="ARBA" id="ARBA00022989"/>
    </source>
</evidence>
<protein>
    <recommendedName>
        <fullName evidence="9">Prepilin leader peptidase/N-methyltransferase</fullName>
        <ecNumber evidence="9">2.1.1.-</ecNumber>
        <ecNumber evidence="9">3.4.23.43</ecNumber>
    </recommendedName>
</protein>
<dbReference type="AlphaFoldDB" id="A0A7T5VCJ5"/>
<keyword evidence="9" id="KW-0378">Hydrolase</keyword>
<dbReference type="EMBL" id="CP054140">
    <property type="protein sequence ID" value="QQG65291.1"/>
    <property type="molecule type" value="Genomic_DNA"/>
</dbReference>
<evidence type="ECO:0000256" key="8">
    <source>
        <dbReference type="RuleBase" id="RU003793"/>
    </source>
</evidence>
<gene>
    <name evidence="13" type="ORF">HP555_05150</name>
</gene>
<dbReference type="EC" id="3.4.23.43" evidence="9"/>
<comment type="function">
    <text evidence="9">Plays an essential role in type IV pili and type II pseudopili formation by proteolytically removing the leader sequence from substrate proteins and subsequently monomethylating the alpha-amino group of the newly exposed N-terminal phenylalanine.</text>
</comment>
<keyword evidence="9" id="KW-0808">Transferase</keyword>
<dbReference type="RefSeq" id="WP_199264113.1">
    <property type="nucleotide sequence ID" value="NZ_CP054140.1"/>
</dbReference>
<dbReference type="Proteomes" id="UP000596092">
    <property type="component" value="Chromosome"/>
</dbReference>
<keyword evidence="9" id="KW-0489">Methyltransferase</keyword>
<evidence type="ECO:0000256" key="7">
    <source>
        <dbReference type="ARBA" id="ARBA00023136"/>
    </source>
</evidence>
<accession>A0A7T5VCJ5</accession>
<feature type="domain" description="Prepilin peptidase A24 N-terminal" evidence="12">
    <location>
        <begin position="11"/>
        <end position="94"/>
    </location>
</feature>
<feature type="transmembrane region" description="Helical" evidence="10">
    <location>
        <begin position="101"/>
        <end position="119"/>
    </location>
</feature>
<dbReference type="KEGG" id="dog:HP555_05150"/>
<feature type="transmembrane region" description="Helical" evidence="10">
    <location>
        <begin position="185"/>
        <end position="216"/>
    </location>
</feature>
<evidence type="ECO:0000256" key="10">
    <source>
        <dbReference type="SAM" id="Phobius"/>
    </source>
</evidence>
<dbReference type="EC" id="2.1.1.-" evidence="9"/>
<dbReference type="GO" id="GO:0006465">
    <property type="term" value="P:signal peptide processing"/>
    <property type="evidence" value="ECO:0007669"/>
    <property type="project" value="TreeGrafter"/>
</dbReference>
<keyword evidence="9" id="KW-0645">Protease</keyword>
<dbReference type="InterPro" id="IPR050882">
    <property type="entry name" value="Prepilin_peptidase/N-MTase"/>
</dbReference>
<comment type="similarity">
    <text evidence="2 8">Belongs to the peptidase A24 family.</text>
</comment>